<feature type="non-terminal residue" evidence="2">
    <location>
        <position position="1"/>
    </location>
</feature>
<gene>
    <name evidence="2" type="ORF">NPIL_344201</name>
</gene>
<sequence>NNLLIQNKQDSKQGVMNSTNADGVDGSSSSKSATDPLPEKKLITGKKPPADSAAPRLPPKPG</sequence>
<accession>A0A8X6QVB0</accession>
<evidence type="ECO:0000313" key="2">
    <source>
        <dbReference type="EMBL" id="GFU38511.1"/>
    </source>
</evidence>
<feature type="compositionally biased region" description="Polar residues" evidence="1">
    <location>
        <begin position="1"/>
        <end position="33"/>
    </location>
</feature>
<feature type="region of interest" description="Disordered" evidence="1">
    <location>
        <begin position="1"/>
        <end position="62"/>
    </location>
</feature>
<organism evidence="2 3">
    <name type="scientific">Nephila pilipes</name>
    <name type="common">Giant wood spider</name>
    <name type="synonym">Nephila maculata</name>
    <dbReference type="NCBI Taxonomy" id="299642"/>
    <lineage>
        <taxon>Eukaryota</taxon>
        <taxon>Metazoa</taxon>
        <taxon>Ecdysozoa</taxon>
        <taxon>Arthropoda</taxon>
        <taxon>Chelicerata</taxon>
        <taxon>Arachnida</taxon>
        <taxon>Araneae</taxon>
        <taxon>Araneomorphae</taxon>
        <taxon>Entelegynae</taxon>
        <taxon>Araneoidea</taxon>
        <taxon>Nephilidae</taxon>
        <taxon>Nephila</taxon>
    </lineage>
</organism>
<dbReference type="Proteomes" id="UP000887013">
    <property type="component" value="Unassembled WGS sequence"/>
</dbReference>
<dbReference type="AlphaFoldDB" id="A0A8X6QVB0"/>
<evidence type="ECO:0000256" key="1">
    <source>
        <dbReference type="SAM" id="MobiDB-lite"/>
    </source>
</evidence>
<name>A0A8X6QVB0_NEPPI</name>
<keyword evidence="3" id="KW-1185">Reference proteome</keyword>
<proteinExistence type="predicted"/>
<reference evidence="2" key="1">
    <citation type="submission" date="2020-08" db="EMBL/GenBank/DDBJ databases">
        <title>Multicomponent nature underlies the extraordinary mechanical properties of spider dragline silk.</title>
        <authorList>
            <person name="Kono N."/>
            <person name="Nakamura H."/>
            <person name="Mori M."/>
            <person name="Yoshida Y."/>
            <person name="Ohtoshi R."/>
            <person name="Malay A.D."/>
            <person name="Moran D.A.P."/>
            <person name="Tomita M."/>
            <person name="Numata K."/>
            <person name="Arakawa K."/>
        </authorList>
    </citation>
    <scope>NUCLEOTIDE SEQUENCE</scope>
</reference>
<protein>
    <submittedName>
        <fullName evidence="2">Uncharacterized protein</fullName>
    </submittedName>
</protein>
<evidence type="ECO:0000313" key="3">
    <source>
        <dbReference type="Proteomes" id="UP000887013"/>
    </source>
</evidence>
<comment type="caution">
    <text evidence="2">The sequence shown here is derived from an EMBL/GenBank/DDBJ whole genome shotgun (WGS) entry which is preliminary data.</text>
</comment>
<dbReference type="EMBL" id="BMAW01035141">
    <property type="protein sequence ID" value="GFU38511.1"/>
    <property type="molecule type" value="Genomic_DNA"/>
</dbReference>